<gene>
    <name evidence="1" type="ORF">OG517_41565</name>
</gene>
<evidence type="ECO:0000313" key="1">
    <source>
        <dbReference type="EMBL" id="WUQ17353.1"/>
    </source>
</evidence>
<evidence type="ECO:0000313" key="2">
    <source>
        <dbReference type="Proteomes" id="UP001432039"/>
    </source>
</evidence>
<dbReference type="EMBL" id="CP108090">
    <property type="protein sequence ID" value="WUQ17353.1"/>
    <property type="molecule type" value="Genomic_DNA"/>
</dbReference>
<accession>A0ABZ1TPN8</accession>
<protein>
    <submittedName>
        <fullName evidence="1">Uncharacterized protein</fullName>
    </submittedName>
</protein>
<proteinExistence type="predicted"/>
<sequence>MQITVRVSDVNGTPLPDARIQVVFTAPGPLPTSLSLRPGEVRDVTLAKDELEFHVSRDGFTEDRFTFAATASGWLSSNPAGQAFQLGTLLDVSTTIGTVRLAPTIGVPPGSPLVNNPQAALVDDVGEPDWIYRDARHNPETMQRLDEPVFGNLTGPPQEPEWNGFKHSQIAVDLASRGRFVLLEYGPRPTAGSRRPRFLIGTWVPYKPLPASPEVVVFFSPPTFPERGFPVDSYPFLGNYPYGLDKLAKQAKDAHQPYVGHLVNYLITGYKIVYQLLAANRNPIVIMPTPPSANWGPFDTQPGLARLIKEVVRFLYATQLTSSRTAPLVKLRLLNGRTELFPWNGRRTNEPLPRAFAASVSGFSAGINPVVKLCTADRLDDKLYPADLYQSPPGELLNNWREIWDVDGVDVQGWNHMTSAFNGWLAGTNASRRGLRSYHSQDTYSAAQNGLVPTSRVTRLPPVPVRGIYVEEGNSDDGRVTWVHFSNPSLIGDTKAPGHVKTIPEFGSFDAHHMVPAIAFGHAAQFPLR</sequence>
<name>A0ABZ1TPN8_STRVG</name>
<organism evidence="1 2">
    <name type="scientific">Streptomyces virginiae</name>
    <name type="common">Streptomyces cinnamonensis</name>
    <dbReference type="NCBI Taxonomy" id="1961"/>
    <lineage>
        <taxon>Bacteria</taxon>
        <taxon>Bacillati</taxon>
        <taxon>Actinomycetota</taxon>
        <taxon>Actinomycetes</taxon>
        <taxon>Kitasatosporales</taxon>
        <taxon>Streptomycetaceae</taxon>
        <taxon>Streptomyces</taxon>
    </lineage>
</organism>
<keyword evidence="2" id="KW-1185">Reference proteome</keyword>
<dbReference type="Proteomes" id="UP001432039">
    <property type="component" value="Chromosome"/>
</dbReference>
<dbReference type="RefSeq" id="WP_328965573.1">
    <property type="nucleotide sequence ID" value="NZ_CP108090.1"/>
</dbReference>
<reference evidence="1" key="1">
    <citation type="submission" date="2022-10" db="EMBL/GenBank/DDBJ databases">
        <title>The complete genomes of actinobacterial strains from the NBC collection.</title>
        <authorList>
            <person name="Joergensen T.S."/>
            <person name="Alvarez Arevalo M."/>
            <person name="Sterndorff E.B."/>
            <person name="Faurdal D."/>
            <person name="Vuksanovic O."/>
            <person name="Mourched A.-S."/>
            <person name="Charusanti P."/>
            <person name="Shaw S."/>
            <person name="Blin K."/>
            <person name="Weber T."/>
        </authorList>
    </citation>
    <scope>NUCLEOTIDE SEQUENCE</scope>
    <source>
        <strain evidence="1">NBC_00248</strain>
    </source>
</reference>